<dbReference type="OrthoDB" id="200487at2157"/>
<dbReference type="EMBL" id="RAPO01000001">
    <property type="protein sequence ID" value="RKD98269.1"/>
    <property type="molecule type" value="Genomic_DNA"/>
</dbReference>
<organism evidence="2 3">
    <name type="scientific">Halopiger aswanensis</name>
    <dbReference type="NCBI Taxonomy" id="148449"/>
    <lineage>
        <taxon>Archaea</taxon>
        <taxon>Methanobacteriati</taxon>
        <taxon>Methanobacteriota</taxon>
        <taxon>Stenosarchaea group</taxon>
        <taxon>Halobacteria</taxon>
        <taxon>Halobacteriales</taxon>
        <taxon>Natrialbaceae</taxon>
        <taxon>Halopiger</taxon>
    </lineage>
</organism>
<feature type="domain" description="DUF7344" evidence="1">
    <location>
        <begin position="15"/>
        <end position="92"/>
    </location>
</feature>
<protein>
    <recommendedName>
        <fullName evidence="1">DUF7344 domain-containing protein</fullName>
    </recommendedName>
</protein>
<name>A0A3R7GLW3_9EURY</name>
<dbReference type="Proteomes" id="UP000283805">
    <property type="component" value="Unassembled WGS sequence"/>
</dbReference>
<gene>
    <name evidence="2" type="ORF">ATJ93_1274</name>
</gene>
<dbReference type="InterPro" id="IPR036388">
    <property type="entry name" value="WH-like_DNA-bd_sf"/>
</dbReference>
<accession>A0A3R7GLW3</accession>
<evidence type="ECO:0000259" key="1">
    <source>
        <dbReference type="Pfam" id="PF24035"/>
    </source>
</evidence>
<comment type="caution">
    <text evidence="2">The sequence shown here is derived from an EMBL/GenBank/DDBJ whole genome shotgun (WGS) entry which is preliminary data.</text>
</comment>
<keyword evidence="3" id="KW-1185">Reference proteome</keyword>
<dbReference type="InterPro" id="IPR055768">
    <property type="entry name" value="DUF7344"/>
</dbReference>
<evidence type="ECO:0000313" key="2">
    <source>
        <dbReference type="EMBL" id="RKD98269.1"/>
    </source>
</evidence>
<dbReference type="AlphaFoldDB" id="A0A3R7GLW3"/>
<sequence length="133" mass="14708">MTASQPSELDLETAYELLAHPYRQQLLRSVAPDERRSVAALVDEIAARECSDSVGELDHSVRQRIEIELVHDHLPRLDHHGVVDYDHESKEVVLTAPIDQNRADGDETDVFGEAGNANESAAAAAILERMIDV</sequence>
<dbReference type="RefSeq" id="WP_211334025.1">
    <property type="nucleotide sequence ID" value="NZ_RAPO01000001.1"/>
</dbReference>
<dbReference type="Pfam" id="PF24035">
    <property type="entry name" value="DUF7344"/>
    <property type="match status" value="1"/>
</dbReference>
<dbReference type="Gene3D" id="1.10.10.10">
    <property type="entry name" value="Winged helix-like DNA-binding domain superfamily/Winged helix DNA-binding domain"/>
    <property type="match status" value="1"/>
</dbReference>
<proteinExistence type="predicted"/>
<reference evidence="2 3" key="1">
    <citation type="submission" date="2018-09" db="EMBL/GenBank/DDBJ databases">
        <title>Genomic Encyclopedia of Archaeal and Bacterial Type Strains, Phase II (KMG-II): from individual species to whole genera.</title>
        <authorList>
            <person name="Goeker M."/>
        </authorList>
    </citation>
    <scope>NUCLEOTIDE SEQUENCE [LARGE SCALE GENOMIC DNA]</scope>
    <source>
        <strain evidence="2 3">DSM 13151</strain>
    </source>
</reference>
<evidence type="ECO:0000313" key="3">
    <source>
        <dbReference type="Proteomes" id="UP000283805"/>
    </source>
</evidence>